<dbReference type="EMBL" id="QHCT01000006">
    <property type="protein sequence ID" value="RHX87133.1"/>
    <property type="molecule type" value="Genomic_DNA"/>
</dbReference>
<gene>
    <name evidence="3" type="ORF">DLM75_19175</name>
</gene>
<dbReference type="Proteomes" id="UP000265798">
    <property type="component" value="Unassembled WGS sequence"/>
</dbReference>
<evidence type="ECO:0000313" key="4">
    <source>
        <dbReference type="Proteomes" id="UP000265798"/>
    </source>
</evidence>
<feature type="domain" description="Amidase" evidence="2">
    <location>
        <begin position="33"/>
        <end position="304"/>
    </location>
</feature>
<dbReference type="InterPro" id="IPR036928">
    <property type="entry name" value="AS_sf"/>
</dbReference>
<comment type="caution">
    <text evidence="3">The sequence shown here is derived from an EMBL/GenBank/DDBJ whole genome shotgun (WGS) entry which is preliminary data.</text>
</comment>
<dbReference type="SUPFAM" id="SSF75304">
    <property type="entry name" value="Amidase signature (AS) enzymes"/>
    <property type="match status" value="1"/>
</dbReference>
<organism evidence="3 4">
    <name type="scientific">Leptospira stimsonii</name>
    <dbReference type="NCBI Taxonomy" id="2202203"/>
    <lineage>
        <taxon>Bacteria</taxon>
        <taxon>Pseudomonadati</taxon>
        <taxon>Spirochaetota</taxon>
        <taxon>Spirochaetia</taxon>
        <taxon>Leptospirales</taxon>
        <taxon>Leptospiraceae</taxon>
        <taxon>Leptospira</taxon>
    </lineage>
</organism>
<accession>A0A396YZ47</accession>
<dbReference type="OrthoDB" id="9811471at2"/>
<protein>
    <submittedName>
        <fullName evidence="3">Amidase</fullName>
    </submittedName>
</protein>
<dbReference type="Pfam" id="PF01425">
    <property type="entry name" value="Amidase"/>
    <property type="match status" value="2"/>
</dbReference>
<evidence type="ECO:0000259" key="2">
    <source>
        <dbReference type="Pfam" id="PF01425"/>
    </source>
</evidence>
<dbReference type="GO" id="GO:0003824">
    <property type="term" value="F:catalytic activity"/>
    <property type="evidence" value="ECO:0007669"/>
    <property type="project" value="InterPro"/>
</dbReference>
<dbReference type="PANTHER" id="PTHR11895:SF7">
    <property type="entry name" value="GLUTAMYL-TRNA(GLN) AMIDOTRANSFERASE SUBUNIT A, MITOCHONDRIAL"/>
    <property type="match status" value="1"/>
</dbReference>
<name>A0A396YZ47_9LEPT</name>
<dbReference type="PANTHER" id="PTHR11895">
    <property type="entry name" value="TRANSAMIDASE"/>
    <property type="match status" value="1"/>
</dbReference>
<dbReference type="InterPro" id="IPR000120">
    <property type="entry name" value="Amidase"/>
</dbReference>
<evidence type="ECO:0000256" key="1">
    <source>
        <dbReference type="ARBA" id="ARBA00009199"/>
    </source>
</evidence>
<dbReference type="AlphaFoldDB" id="A0A396YZ47"/>
<dbReference type="Gene3D" id="3.90.1300.10">
    <property type="entry name" value="Amidase signature (AS) domain"/>
    <property type="match status" value="2"/>
</dbReference>
<comment type="similarity">
    <text evidence="1">Belongs to the amidase family.</text>
</comment>
<feature type="domain" description="Amidase" evidence="2">
    <location>
        <begin position="309"/>
        <end position="395"/>
    </location>
</feature>
<evidence type="ECO:0000313" key="3">
    <source>
        <dbReference type="EMBL" id="RHX87133.1"/>
    </source>
</evidence>
<reference evidence="4" key="1">
    <citation type="submission" date="2018-05" db="EMBL/GenBank/DDBJ databases">
        <title>Leptospira yasudae sp. nov. and Leptospira stimsonii sp. nov., two pathogenic species of the genus Leptospira isolated from environmental sources.</title>
        <authorList>
            <person name="Casanovas-Massana A."/>
            <person name="Hamond C."/>
            <person name="Santos L.A."/>
            <person name="Hacker K.P."/>
            <person name="Balassiano I."/>
            <person name="Medeiros M.A."/>
            <person name="Reis M.G."/>
            <person name="Ko A.I."/>
            <person name="Wunder E.A."/>
        </authorList>
    </citation>
    <scope>NUCLEOTIDE SEQUENCE [LARGE SCALE GENOMIC DNA]</scope>
    <source>
        <strain evidence="4">Yale</strain>
    </source>
</reference>
<dbReference type="InterPro" id="IPR023631">
    <property type="entry name" value="Amidase_dom"/>
</dbReference>
<sequence>MNHSKSKSRSLNSHGTISDISAEIRSGKISPVDIVKNCFSRIEKLNKNLNAFITVLGEQAIEEAKVAEKEIQNGNWKGPLHGIPIGIKDMFDTAGIRTTAGFEHFQNRFPKRDAVAVTKLKEAGAIVIGKTNMHELAIGTTSIESYFGSVHNPWNRQYIAGGSSGGSAVAVASGFCYATLDTDAIGSCRLPAACCGVTGFKPSYGLVNLEGVLAGEKADEKILRIAHAAFMARSALDVKILMDVFLNHETKSEIASSLNSKFRIGYVLNFHATEEIRSTFQKTRDVLFSLGHSFQETELDISPNFDSKTMEQDRKEVNRLFFQEVDLLILPTTTETVPKINAASKKGPIALSADNTFFCNYYGLPAINLPCGFDTKGLPIGFQIVGAPGKEHNVLELARQFQDVTQWHLRFPKG</sequence>
<proteinExistence type="inferred from homology"/>